<organism evidence="3 4">
    <name type="scientific">Stieleria marina</name>
    <dbReference type="NCBI Taxonomy" id="1930275"/>
    <lineage>
        <taxon>Bacteria</taxon>
        <taxon>Pseudomonadati</taxon>
        <taxon>Planctomycetota</taxon>
        <taxon>Planctomycetia</taxon>
        <taxon>Pirellulales</taxon>
        <taxon>Pirellulaceae</taxon>
        <taxon>Stieleria</taxon>
    </lineage>
</organism>
<evidence type="ECO:0000313" key="3">
    <source>
        <dbReference type="EMBL" id="QDT08329.1"/>
    </source>
</evidence>
<keyword evidence="4" id="KW-1185">Reference proteome</keyword>
<dbReference type="SUPFAM" id="SSF50156">
    <property type="entry name" value="PDZ domain-like"/>
    <property type="match status" value="1"/>
</dbReference>
<dbReference type="Gene3D" id="2.40.10.120">
    <property type="match status" value="1"/>
</dbReference>
<gene>
    <name evidence="3" type="ORF">K239x_02670</name>
</gene>
<keyword evidence="3" id="KW-0645">Protease</keyword>
<comment type="similarity">
    <text evidence="1">Belongs to the peptidase S1C family.</text>
</comment>
<dbReference type="Gene3D" id="2.30.42.10">
    <property type="match status" value="1"/>
</dbReference>
<proteinExistence type="inferred from homology"/>
<dbReference type="SMART" id="SM00228">
    <property type="entry name" value="PDZ"/>
    <property type="match status" value="1"/>
</dbReference>
<dbReference type="InterPro" id="IPR001478">
    <property type="entry name" value="PDZ"/>
</dbReference>
<dbReference type="GO" id="GO:0006508">
    <property type="term" value="P:proteolysis"/>
    <property type="evidence" value="ECO:0007669"/>
    <property type="project" value="UniProtKB-KW"/>
</dbReference>
<feature type="domain" description="PDZ" evidence="2">
    <location>
        <begin position="212"/>
        <end position="278"/>
    </location>
</feature>
<dbReference type="Proteomes" id="UP000319817">
    <property type="component" value="Chromosome"/>
</dbReference>
<reference evidence="3 4" key="1">
    <citation type="submission" date="2019-02" db="EMBL/GenBank/DDBJ databases">
        <title>Deep-cultivation of Planctomycetes and their phenomic and genomic characterization uncovers novel biology.</title>
        <authorList>
            <person name="Wiegand S."/>
            <person name="Jogler M."/>
            <person name="Boedeker C."/>
            <person name="Pinto D."/>
            <person name="Vollmers J."/>
            <person name="Rivas-Marin E."/>
            <person name="Kohn T."/>
            <person name="Peeters S.H."/>
            <person name="Heuer A."/>
            <person name="Rast P."/>
            <person name="Oberbeckmann S."/>
            <person name="Bunk B."/>
            <person name="Jeske O."/>
            <person name="Meyerdierks A."/>
            <person name="Storesund J.E."/>
            <person name="Kallscheuer N."/>
            <person name="Luecker S."/>
            <person name="Lage O.M."/>
            <person name="Pohl T."/>
            <person name="Merkel B.J."/>
            <person name="Hornburger P."/>
            <person name="Mueller R.-W."/>
            <person name="Bruemmer F."/>
            <person name="Labrenz M."/>
            <person name="Spormann A.M."/>
            <person name="Op den Camp H."/>
            <person name="Overmann J."/>
            <person name="Amann R."/>
            <person name="Jetten M.S.M."/>
            <person name="Mascher T."/>
            <person name="Medema M.H."/>
            <person name="Devos D.P."/>
            <person name="Kaster A.-K."/>
            <person name="Ovreas L."/>
            <person name="Rohde M."/>
            <person name="Galperin M.Y."/>
            <person name="Jogler C."/>
        </authorList>
    </citation>
    <scope>NUCLEOTIDE SEQUENCE [LARGE SCALE GENOMIC DNA]</scope>
    <source>
        <strain evidence="3 4">K23_9</strain>
    </source>
</reference>
<dbReference type="PROSITE" id="PS50106">
    <property type="entry name" value="PDZ"/>
    <property type="match status" value="1"/>
</dbReference>
<keyword evidence="3" id="KW-0378">Hydrolase</keyword>
<evidence type="ECO:0000256" key="1">
    <source>
        <dbReference type="ARBA" id="ARBA00010541"/>
    </source>
</evidence>
<sequence length="391" mass="42142">MRKTETYPMERKYLSIPNSQIRSVFAAGIALVLCTGMAVPNVSAQEIIVPQQGQLETNQQELQQERAEPKVESRSPQWLRQRLGLAPSNNRRDNGAMTMLLRPVAQQSKPSVTQINIGGRPVALGTIVAADGYVLTKRSELTGDPVRVRFADGRLLPARVAAVRRSSDLALLKVDSIAPLVPITFVVDAPPVGSFLITPGRTGRPIGIGVIGVRARRVAHRGRLGVMLNSDPNGIATVQNVWPDSGAQLAGVKQNDRIVAINGRQQQSRAGVIEALRQLFPGESVRLTIVRAGDTLELSAMIRDMDVVLESENDTKVNGPRSNRLSGFSRVIQHDTVLDPDDCGGPILDTQGRALGINIARAGRVVSYALPSSLVIADVESMLSEARASTN</sequence>
<name>A0A517NMM0_9BACT</name>
<dbReference type="PANTHER" id="PTHR22939">
    <property type="entry name" value="SERINE PROTEASE FAMILY S1C HTRA-RELATED"/>
    <property type="match status" value="1"/>
</dbReference>
<dbReference type="Gene3D" id="2.40.10.10">
    <property type="entry name" value="Trypsin-like serine proteases"/>
    <property type="match status" value="1"/>
</dbReference>
<dbReference type="Pfam" id="PF13180">
    <property type="entry name" value="PDZ_2"/>
    <property type="match status" value="1"/>
</dbReference>
<dbReference type="SUPFAM" id="SSF50494">
    <property type="entry name" value="Trypsin-like serine proteases"/>
    <property type="match status" value="1"/>
</dbReference>
<protein>
    <submittedName>
        <fullName evidence="3">Serine endoprotease</fullName>
    </submittedName>
</protein>
<accession>A0A517NMM0</accession>
<dbReference type="InterPro" id="IPR009003">
    <property type="entry name" value="Peptidase_S1_PA"/>
</dbReference>
<dbReference type="GO" id="GO:0008233">
    <property type="term" value="F:peptidase activity"/>
    <property type="evidence" value="ECO:0007669"/>
    <property type="project" value="UniProtKB-KW"/>
</dbReference>
<evidence type="ECO:0000313" key="4">
    <source>
        <dbReference type="Proteomes" id="UP000319817"/>
    </source>
</evidence>
<dbReference type="EMBL" id="CP036526">
    <property type="protein sequence ID" value="QDT08329.1"/>
    <property type="molecule type" value="Genomic_DNA"/>
</dbReference>
<dbReference type="InterPro" id="IPR036034">
    <property type="entry name" value="PDZ_sf"/>
</dbReference>
<evidence type="ECO:0000259" key="2">
    <source>
        <dbReference type="PROSITE" id="PS50106"/>
    </source>
</evidence>
<dbReference type="PANTHER" id="PTHR22939:SF129">
    <property type="entry name" value="SERINE PROTEASE HTRA2, MITOCHONDRIAL"/>
    <property type="match status" value="1"/>
</dbReference>
<dbReference type="InterPro" id="IPR043504">
    <property type="entry name" value="Peptidase_S1_PA_chymotrypsin"/>
</dbReference>
<dbReference type="AlphaFoldDB" id="A0A517NMM0"/>